<keyword evidence="7" id="KW-1185">Reference proteome</keyword>
<dbReference type="InterPro" id="IPR018060">
    <property type="entry name" value="HTH_AraC"/>
</dbReference>
<dbReference type="PROSITE" id="PS01124">
    <property type="entry name" value="HTH_ARAC_FAMILY_2"/>
    <property type="match status" value="1"/>
</dbReference>
<dbReference type="EMBL" id="VNIA01000002">
    <property type="protein sequence ID" value="TYP99088.1"/>
    <property type="molecule type" value="Genomic_DNA"/>
</dbReference>
<dbReference type="Gene3D" id="1.25.40.10">
    <property type="entry name" value="Tetratricopeptide repeat domain"/>
    <property type="match status" value="2"/>
</dbReference>
<reference evidence="6 7" key="1">
    <citation type="submission" date="2019-07" db="EMBL/GenBank/DDBJ databases">
        <title>Genomic Encyclopedia of Type Strains, Phase IV (KMG-IV): sequencing the most valuable type-strain genomes for metagenomic binning, comparative biology and taxonomic classification.</title>
        <authorList>
            <person name="Goeker M."/>
        </authorList>
    </citation>
    <scope>NUCLEOTIDE SEQUENCE [LARGE SCALE GENOMIC DNA]</scope>
    <source>
        <strain evidence="6 7">DSM 18961</strain>
    </source>
</reference>
<organism evidence="6 7">
    <name type="scientific">Tenacibaculum adriaticum</name>
    <dbReference type="NCBI Taxonomy" id="413713"/>
    <lineage>
        <taxon>Bacteria</taxon>
        <taxon>Pseudomonadati</taxon>
        <taxon>Bacteroidota</taxon>
        <taxon>Flavobacteriia</taxon>
        <taxon>Flavobacteriales</taxon>
        <taxon>Flavobacteriaceae</taxon>
        <taxon>Tenacibaculum</taxon>
    </lineage>
</organism>
<keyword evidence="4" id="KW-0812">Transmembrane</keyword>
<evidence type="ECO:0000256" key="2">
    <source>
        <dbReference type="ARBA" id="ARBA00023125"/>
    </source>
</evidence>
<keyword evidence="2" id="KW-0238">DNA-binding</keyword>
<dbReference type="Proteomes" id="UP000323136">
    <property type="component" value="Unassembled WGS sequence"/>
</dbReference>
<feature type="transmembrane region" description="Helical" evidence="4">
    <location>
        <begin position="385"/>
        <end position="403"/>
    </location>
</feature>
<dbReference type="Pfam" id="PF12833">
    <property type="entry name" value="HTH_18"/>
    <property type="match status" value="1"/>
</dbReference>
<keyword evidence="1" id="KW-0805">Transcription regulation</keyword>
<dbReference type="PANTHER" id="PTHR43280">
    <property type="entry name" value="ARAC-FAMILY TRANSCRIPTIONAL REGULATOR"/>
    <property type="match status" value="1"/>
</dbReference>
<name>A0A5S5DUZ2_9FLAO</name>
<dbReference type="InterPro" id="IPR011990">
    <property type="entry name" value="TPR-like_helical_dom_sf"/>
</dbReference>
<keyword evidence="4" id="KW-1133">Transmembrane helix</keyword>
<dbReference type="RefSeq" id="WP_148869876.1">
    <property type="nucleotide sequence ID" value="NZ_VNIA01000002.1"/>
</dbReference>
<evidence type="ECO:0000256" key="4">
    <source>
        <dbReference type="SAM" id="Phobius"/>
    </source>
</evidence>
<dbReference type="SUPFAM" id="SSF48452">
    <property type="entry name" value="TPR-like"/>
    <property type="match status" value="1"/>
</dbReference>
<comment type="caution">
    <text evidence="6">The sequence shown here is derived from an EMBL/GenBank/DDBJ whole genome shotgun (WGS) entry which is preliminary data.</text>
</comment>
<evidence type="ECO:0000313" key="6">
    <source>
        <dbReference type="EMBL" id="TYP99088.1"/>
    </source>
</evidence>
<dbReference type="PANTHER" id="PTHR43280:SF2">
    <property type="entry name" value="HTH-TYPE TRANSCRIPTIONAL REGULATOR EXSA"/>
    <property type="match status" value="1"/>
</dbReference>
<dbReference type="GO" id="GO:0003700">
    <property type="term" value="F:DNA-binding transcription factor activity"/>
    <property type="evidence" value="ECO:0007669"/>
    <property type="project" value="InterPro"/>
</dbReference>
<evidence type="ECO:0000259" key="5">
    <source>
        <dbReference type="PROSITE" id="PS01124"/>
    </source>
</evidence>
<keyword evidence="3" id="KW-0804">Transcription</keyword>
<gene>
    <name evidence="6" type="ORF">C7447_102406</name>
</gene>
<dbReference type="InterPro" id="IPR009057">
    <property type="entry name" value="Homeodomain-like_sf"/>
</dbReference>
<proteinExistence type="predicted"/>
<accession>A0A5S5DUZ2</accession>
<evidence type="ECO:0000256" key="1">
    <source>
        <dbReference type="ARBA" id="ARBA00023015"/>
    </source>
</evidence>
<evidence type="ECO:0000256" key="3">
    <source>
        <dbReference type="ARBA" id="ARBA00023163"/>
    </source>
</evidence>
<dbReference type="OrthoDB" id="5295174at2"/>
<dbReference type="Gene3D" id="1.10.10.60">
    <property type="entry name" value="Homeodomain-like"/>
    <property type="match status" value="2"/>
</dbReference>
<protein>
    <submittedName>
        <fullName evidence="6">Helix-turn-helix protein</fullName>
    </submittedName>
</protein>
<dbReference type="SUPFAM" id="SSF46689">
    <property type="entry name" value="Homeodomain-like"/>
    <property type="match status" value="1"/>
</dbReference>
<keyword evidence="4" id="KW-0472">Membrane</keyword>
<dbReference type="GO" id="GO:0043565">
    <property type="term" value="F:sequence-specific DNA binding"/>
    <property type="evidence" value="ECO:0007669"/>
    <property type="project" value="InterPro"/>
</dbReference>
<feature type="domain" description="HTH araC/xylS-type" evidence="5">
    <location>
        <begin position="439"/>
        <end position="551"/>
    </location>
</feature>
<evidence type="ECO:0000313" key="7">
    <source>
        <dbReference type="Proteomes" id="UP000323136"/>
    </source>
</evidence>
<dbReference type="SMART" id="SM00342">
    <property type="entry name" value="HTH_ARAC"/>
    <property type="match status" value="1"/>
</dbReference>
<dbReference type="AlphaFoldDB" id="A0A5S5DUZ2"/>
<sequence length="558" mass="65017">MPSIKKILLLSFIFSIQILLSQNSPLDSLLNKSYDELSELFYQNETDTVLAQTYADAFFLKAKKKNDTLGMLRGKYYISDVHNLFDSYINYCDSLISRYQNSKSKKTLISIHLRKSEFFLLQNKNGSVLKECIAANFLLKKQRNDSLQAITNIYLGILKGENGEEDEALKLLKNANEYVKKCKNFHKNSTFNSLPLNISFRYRKKGDVDSAYYYLDEAEKLYSKINDSVFIKATYFSRAQVDYSQKKYISAITNYNKSLSGIEEDNNYNLLTQIYTKLGFCYEKTNNNSKAFKYHLKADSLYNVVKIPSNHLEDSFLSLSKYYKNKNDLKKQLIYINKLLELKEFRLNDKKYISETLSEKYDIPNLLKEREKVINELKGKSKTQTIIYASSIILILSVLTFQIKRKRNYKKKFLTVINQNKIPEKKEMLPKNIISNLSQEVIDDINQKLSDFEKNNEFLDSATSLQSLATKLNTNSNYLSKVINQSKELSFSNYINQLRIDYTIQKLKENTLFRKYTIKAIAEEVGFKNAESFSKAFSKSTGLRPSYFIKELEKNNTF</sequence>